<evidence type="ECO:0000256" key="4">
    <source>
        <dbReference type="ARBA" id="ARBA00022989"/>
    </source>
</evidence>
<organism evidence="8 9">
    <name type="scientific">Paramuricea clavata</name>
    <name type="common">Red gorgonian</name>
    <name type="synonym">Violescent sea-whip</name>
    <dbReference type="NCBI Taxonomy" id="317549"/>
    <lineage>
        <taxon>Eukaryota</taxon>
        <taxon>Metazoa</taxon>
        <taxon>Cnidaria</taxon>
        <taxon>Anthozoa</taxon>
        <taxon>Octocorallia</taxon>
        <taxon>Malacalcyonacea</taxon>
        <taxon>Plexauridae</taxon>
        <taxon>Paramuricea</taxon>
    </lineage>
</organism>
<dbReference type="GO" id="GO:0005789">
    <property type="term" value="C:endoplasmic reticulum membrane"/>
    <property type="evidence" value="ECO:0007669"/>
    <property type="project" value="UniProtKB-SubCell"/>
</dbReference>
<feature type="compositionally biased region" description="Basic and acidic residues" evidence="7">
    <location>
        <begin position="54"/>
        <end position="75"/>
    </location>
</feature>
<evidence type="ECO:0000313" key="8">
    <source>
        <dbReference type="EMBL" id="CAB4015731.1"/>
    </source>
</evidence>
<evidence type="ECO:0000256" key="6">
    <source>
        <dbReference type="RuleBase" id="RU363132"/>
    </source>
</evidence>
<dbReference type="OrthoDB" id="567788at2759"/>
<dbReference type="EMBL" id="CACRXK020008823">
    <property type="protein sequence ID" value="CAB4015731.1"/>
    <property type="molecule type" value="Genomic_DNA"/>
</dbReference>
<dbReference type="PANTHER" id="PTHR45799:SF2">
    <property type="entry name" value="RETICULON-LIKE PROTEIN"/>
    <property type="match status" value="1"/>
</dbReference>
<dbReference type="InterPro" id="IPR003388">
    <property type="entry name" value="Reticulon"/>
</dbReference>
<dbReference type="GO" id="GO:0030424">
    <property type="term" value="C:axon"/>
    <property type="evidence" value="ECO:0007669"/>
    <property type="project" value="TreeGrafter"/>
</dbReference>
<dbReference type="Gene3D" id="1.20.5.2480">
    <property type="match status" value="1"/>
</dbReference>
<gene>
    <name evidence="8" type="ORF">PACLA_8A056749</name>
</gene>
<keyword evidence="5 6" id="KW-0472">Membrane</keyword>
<feature type="region of interest" description="Disordered" evidence="7">
    <location>
        <begin position="1"/>
        <end position="81"/>
    </location>
</feature>
<keyword evidence="2 6" id="KW-0812">Transmembrane</keyword>
<feature type="transmembrane region" description="Helical" evidence="6">
    <location>
        <begin position="113"/>
        <end position="131"/>
    </location>
</feature>
<feature type="transmembrane region" description="Helical" evidence="6">
    <location>
        <begin position="137"/>
        <end position="159"/>
    </location>
</feature>
<feature type="compositionally biased region" description="Polar residues" evidence="7">
    <location>
        <begin position="29"/>
        <end position="53"/>
    </location>
</feature>
<comment type="subcellular location">
    <subcellularLocation>
        <location evidence="1 6">Endoplasmic reticulum membrane</location>
        <topology evidence="1 6">Multi-pass membrane protein</topology>
    </subcellularLocation>
</comment>
<dbReference type="Proteomes" id="UP001152795">
    <property type="component" value="Unassembled WGS sequence"/>
</dbReference>
<keyword evidence="3 6" id="KW-0256">Endoplasmic reticulum</keyword>
<name>A0A6S7JFW0_PARCT</name>
<evidence type="ECO:0000256" key="2">
    <source>
        <dbReference type="ARBA" id="ARBA00022692"/>
    </source>
</evidence>
<evidence type="ECO:0000256" key="7">
    <source>
        <dbReference type="SAM" id="MobiDB-lite"/>
    </source>
</evidence>
<dbReference type="PROSITE" id="PS50845">
    <property type="entry name" value="RETICULON"/>
    <property type="match status" value="1"/>
</dbReference>
<dbReference type="AlphaFoldDB" id="A0A6S7JFW0"/>
<protein>
    <recommendedName>
        <fullName evidence="6">Reticulon-like protein</fullName>
    </recommendedName>
</protein>
<feature type="transmembrane region" description="Helical" evidence="6">
    <location>
        <begin position="229"/>
        <end position="250"/>
    </location>
</feature>
<evidence type="ECO:0000256" key="5">
    <source>
        <dbReference type="ARBA" id="ARBA00023136"/>
    </source>
</evidence>
<evidence type="ECO:0000313" key="9">
    <source>
        <dbReference type="Proteomes" id="UP001152795"/>
    </source>
</evidence>
<evidence type="ECO:0000256" key="1">
    <source>
        <dbReference type="ARBA" id="ARBA00004477"/>
    </source>
</evidence>
<proteinExistence type="predicted"/>
<evidence type="ECO:0000256" key="3">
    <source>
        <dbReference type="ARBA" id="ARBA00022824"/>
    </source>
</evidence>
<dbReference type="InterPro" id="IPR046964">
    <property type="entry name" value="RTN1-4"/>
</dbReference>
<keyword evidence="9" id="KW-1185">Reference proteome</keyword>
<accession>A0A6S7JFW0</accession>
<dbReference type="Pfam" id="PF02453">
    <property type="entry name" value="Reticulon"/>
    <property type="match status" value="1"/>
</dbReference>
<reference evidence="8" key="1">
    <citation type="submission" date="2020-04" db="EMBL/GenBank/DDBJ databases">
        <authorList>
            <person name="Alioto T."/>
            <person name="Alioto T."/>
            <person name="Gomez Garrido J."/>
        </authorList>
    </citation>
    <scope>NUCLEOTIDE SEQUENCE</scope>
    <source>
        <strain evidence="8">A484AB</strain>
    </source>
</reference>
<sequence length="289" mass="32280">MEEGNLNVEQQSRLPNEAEIESSVGGQEMNPSPESNEPTSTVEDTDENVVSSTSKEDQTDGEKLETDEHSLEEKSASPSPGTLTSRLAVWMINHEIDQRVIDLIYWRDIKKTAVVFGTILLILLFLAYHTVLSVVSFFALSLLTVSLLYRIGMTVIGAVQKTGTGSPYKALLEKNISISPEKAREIGECIGCKVNCTIAKLTKLFLVEDFVASLKFGMFLWFLSCIGKWFSAITLLIIGTLLVFSVPRLYEDHQKQVDQFLCKVCKKTDEIVKTVKSKIESRFKKEKSA</sequence>
<keyword evidence="4 6" id="KW-1133">Transmembrane helix</keyword>
<comment type="caution">
    <text evidence="8">The sequence shown here is derived from an EMBL/GenBank/DDBJ whole genome shotgun (WGS) entry which is preliminary data.</text>
</comment>
<dbReference type="PANTHER" id="PTHR45799">
    <property type="entry name" value="RETICULON-LIKE PROTEIN"/>
    <property type="match status" value="1"/>
</dbReference>